<proteinExistence type="predicted"/>
<dbReference type="GeneTree" id="ENSGT00390000004140"/>
<feature type="domain" description="DNA-repair protein Xrcc1 N-terminal" evidence="1">
    <location>
        <begin position="26"/>
        <end position="123"/>
    </location>
</feature>
<reference evidence="2" key="2">
    <citation type="submission" date="2025-09" db="UniProtKB">
        <authorList>
            <consortium name="Ensembl"/>
        </authorList>
    </citation>
    <scope>IDENTIFICATION</scope>
</reference>
<keyword evidence="3" id="KW-1185">Reference proteome</keyword>
<evidence type="ECO:0000313" key="3">
    <source>
        <dbReference type="Proteomes" id="UP000694580"/>
    </source>
</evidence>
<dbReference type="Ensembl" id="ENSDCDT00010034228.1">
    <property type="protein sequence ID" value="ENSDCDP00010027726.1"/>
    <property type="gene ID" value="ENSDCDG00010017481.1"/>
</dbReference>
<name>A0AAY4C594_9TELE</name>
<dbReference type="GO" id="GO:0000012">
    <property type="term" value="P:single strand break repair"/>
    <property type="evidence" value="ECO:0007669"/>
    <property type="project" value="InterPro"/>
</dbReference>
<dbReference type="Proteomes" id="UP000694580">
    <property type="component" value="Unplaced"/>
</dbReference>
<dbReference type="InterPro" id="IPR002706">
    <property type="entry name" value="Xrcc1_N"/>
</dbReference>
<evidence type="ECO:0000313" key="2">
    <source>
        <dbReference type="Ensembl" id="ENSDCDP00010027726.1"/>
    </source>
</evidence>
<dbReference type="SUPFAM" id="SSF49785">
    <property type="entry name" value="Galactose-binding domain-like"/>
    <property type="match status" value="1"/>
</dbReference>
<protein>
    <recommendedName>
        <fullName evidence="1">DNA-repair protein Xrcc1 N-terminal domain-containing protein</fullName>
    </recommendedName>
</protein>
<dbReference type="GO" id="GO:0003684">
    <property type="term" value="F:damaged DNA binding"/>
    <property type="evidence" value="ECO:0007669"/>
    <property type="project" value="InterPro"/>
</dbReference>
<reference evidence="2" key="1">
    <citation type="submission" date="2025-08" db="UniProtKB">
        <authorList>
            <consortium name="Ensembl"/>
        </authorList>
    </citation>
    <scope>IDENTIFICATION</scope>
</reference>
<accession>A0AAY4C594</accession>
<dbReference type="PANTHER" id="PTHR11370:SF4">
    <property type="entry name" value="DNA-REPAIR PROTEIN XRCC1 N-TERMINAL DOMAIN-CONTAINING PROTEIN"/>
    <property type="match status" value="1"/>
</dbReference>
<dbReference type="PANTHER" id="PTHR11370">
    <property type="entry name" value="DNA-REPAIR PROTEIN XRCC1"/>
    <property type="match status" value="1"/>
</dbReference>
<dbReference type="InterPro" id="IPR008979">
    <property type="entry name" value="Galactose-bd-like_sf"/>
</dbReference>
<dbReference type="GO" id="GO:0005634">
    <property type="term" value="C:nucleus"/>
    <property type="evidence" value="ECO:0007669"/>
    <property type="project" value="InterPro"/>
</dbReference>
<sequence>LIPIRQGATEQSTNGVENLCRVADRSGVLKVELQLEQVAAVGFVDVGNCGSAFIQIDAGRSSWSQDRPYVVLLPTATLMSPVDSQDGRGRHAVRMFKRMWDRLRVTCTQPYRRNAQFGLSFLQVRSPEDTPTFTVQEAPTTPDKRTAVEEWLSSPVVQRTFFGTKTMQKQRHGATHCPSPAASSHQTLVEPETVCPLCGGQFVYSADLLRLHAASCMESEPPTSHSAVSGWGQEAELREDGVSTPCPICGVSFLMSFIEAHASSCGDMVDDD</sequence>
<dbReference type="AlphaFoldDB" id="A0AAY4C594"/>
<dbReference type="GO" id="GO:0006284">
    <property type="term" value="P:base-excision repair"/>
    <property type="evidence" value="ECO:0007669"/>
    <property type="project" value="TreeGrafter"/>
</dbReference>
<evidence type="ECO:0000259" key="1">
    <source>
        <dbReference type="Pfam" id="PF01834"/>
    </source>
</evidence>
<dbReference type="Pfam" id="PF01834">
    <property type="entry name" value="XRCC1_N"/>
    <property type="match status" value="1"/>
</dbReference>
<dbReference type="Gene3D" id="2.60.120.260">
    <property type="entry name" value="Galactose-binding domain-like"/>
    <property type="match status" value="1"/>
</dbReference>
<organism evidence="2 3">
    <name type="scientific">Denticeps clupeoides</name>
    <name type="common">denticle herring</name>
    <dbReference type="NCBI Taxonomy" id="299321"/>
    <lineage>
        <taxon>Eukaryota</taxon>
        <taxon>Metazoa</taxon>
        <taxon>Chordata</taxon>
        <taxon>Craniata</taxon>
        <taxon>Vertebrata</taxon>
        <taxon>Euteleostomi</taxon>
        <taxon>Actinopterygii</taxon>
        <taxon>Neopterygii</taxon>
        <taxon>Teleostei</taxon>
        <taxon>Clupei</taxon>
        <taxon>Clupeiformes</taxon>
        <taxon>Denticipitoidei</taxon>
        <taxon>Denticipitidae</taxon>
        <taxon>Denticeps</taxon>
    </lineage>
</organism>